<dbReference type="AlphaFoldDB" id="M1BVM7"/>
<evidence type="ECO:0000259" key="1">
    <source>
        <dbReference type="Pfam" id="PF07734"/>
    </source>
</evidence>
<reference evidence="3" key="1">
    <citation type="journal article" date="2011" name="Nature">
        <title>Genome sequence and analysis of the tuber crop potato.</title>
        <authorList>
            <consortium name="The Potato Genome Sequencing Consortium"/>
        </authorList>
    </citation>
    <scope>NUCLEOTIDE SEQUENCE [LARGE SCALE GENOMIC DNA]</scope>
    <source>
        <strain evidence="3">cv. DM1-3 516 R44</strain>
    </source>
</reference>
<dbReference type="Proteomes" id="UP000011115">
    <property type="component" value="Unassembled WGS sequence"/>
</dbReference>
<sequence length="263" mass="29786">MDSPALSSSIVGTANGLICLYDDKREIYIWNPTISKSKKLLNLPWDSFFYMKYGFGLDESRDDYKALFIDDCVEESDLSYVVNIYSLRTDSWKTLYDQLKGVFLINLLAKFVNGKLYWTASTSFCDFNVLKIISFDVADETWGSLELPICGEDNFNIKLGVVGSELSLIYTANLVATTSDVWILKNSGLHLEHTVDVVGCDPAKIYVESIVNPLRFLVENQEKDLASTRGLCRCRQSSDARYAGDADKFIADGMEREYMEECF</sequence>
<organism evidence="2 3">
    <name type="scientific">Solanum tuberosum</name>
    <name type="common">Potato</name>
    <dbReference type="NCBI Taxonomy" id="4113"/>
    <lineage>
        <taxon>Eukaryota</taxon>
        <taxon>Viridiplantae</taxon>
        <taxon>Streptophyta</taxon>
        <taxon>Embryophyta</taxon>
        <taxon>Tracheophyta</taxon>
        <taxon>Spermatophyta</taxon>
        <taxon>Magnoliopsida</taxon>
        <taxon>eudicotyledons</taxon>
        <taxon>Gunneridae</taxon>
        <taxon>Pentapetalae</taxon>
        <taxon>asterids</taxon>
        <taxon>lamiids</taxon>
        <taxon>Solanales</taxon>
        <taxon>Solanaceae</taxon>
        <taxon>Solanoideae</taxon>
        <taxon>Solaneae</taxon>
        <taxon>Solanum</taxon>
    </lineage>
</organism>
<name>M1BVM7_SOLTU</name>
<dbReference type="EnsemblPlants" id="PGSC0003DMT400053926">
    <property type="protein sequence ID" value="PGSC0003DMT400053926"/>
    <property type="gene ID" value="PGSC0003DMG400020922"/>
</dbReference>
<dbReference type="Pfam" id="PF07734">
    <property type="entry name" value="FBA_1"/>
    <property type="match status" value="1"/>
</dbReference>
<evidence type="ECO:0000313" key="3">
    <source>
        <dbReference type="Proteomes" id="UP000011115"/>
    </source>
</evidence>
<dbReference type="InterPro" id="IPR006527">
    <property type="entry name" value="F-box-assoc_dom_typ1"/>
</dbReference>
<dbReference type="PANTHER" id="PTHR31672:SF13">
    <property type="entry name" value="F-BOX PROTEIN CPR30-LIKE"/>
    <property type="match status" value="1"/>
</dbReference>
<reference evidence="2" key="2">
    <citation type="submission" date="2015-06" db="UniProtKB">
        <authorList>
            <consortium name="EnsemblPlants"/>
        </authorList>
    </citation>
    <scope>IDENTIFICATION</scope>
    <source>
        <strain evidence="2">DM1-3 516 R44</strain>
    </source>
</reference>
<keyword evidence="3" id="KW-1185">Reference proteome</keyword>
<dbReference type="InterPro" id="IPR017451">
    <property type="entry name" value="F-box-assoc_interact_dom"/>
</dbReference>
<dbReference type="NCBIfam" id="TIGR01640">
    <property type="entry name" value="F_box_assoc_1"/>
    <property type="match status" value="1"/>
</dbReference>
<dbReference type="InParanoid" id="M1BVM7"/>
<dbReference type="eggNOG" id="ENOG502QVMN">
    <property type="taxonomic scope" value="Eukaryota"/>
</dbReference>
<protein>
    <submittedName>
        <fullName evidence="2">F-box domain-containing protein</fullName>
    </submittedName>
</protein>
<dbReference type="Gramene" id="PGSC0003DMT400053926">
    <property type="protein sequence ID" value="PGSC0003DMT400053926"/>
    <property type="gene ID" value="PGSC0003DMG400020922"/>
</dbReference>
<feature type="domain" description="F-box associated beta-propeller type 1" evidence="1">
    <location>
        <begin position="9"/>
        <end position="185"/>
    </location>
</feature>
<dbReference type="PANTHER" id="PTHR31672">
    <property type="entry name" value="BNACNNG10540D PROTEIN"/>
    <property type="match status" value="1"/>
</dbReference>
<evidence type="ECO:0000313" key="2">
    <source>
        <dbReference type="EnsemblPlants" id="PGSC0003DMT400053926"/>
    </source>
</evidence>
<dbReference type="InterPro" id="IPR050796">
    <property type="entry name" value="SCF_F-box_component"/>
</dbReference>
<dbReference type="PaxDb" id="4113-PGSC0003DMT400053926"/>
<proteinExistence type="predicted"/>
<dbReference type="HOGENOM" id="CLU_1059263_0_0_1"/>
<accession>M1BVM7</accession>